<protein>
    <submittedName>
        <fullName evidence="2">Uncharacterized protein</fullName>
    </submittedName>
</protein>
<evidence type="ECO:0000313" key="2">
    <source>
        <dbReference type="EMBL" id="KAK7362048.1"/>
    </source>
</evidence>
<organism evidence="2 3">
    <name type="scientific">Canavalia gladiata</name>
    <name type="common">Sword bean</name>
    <name type="synonym">Dolichos gladiatus</name>
    <dbReference type="NCBI Taxonomy" id="3824"/>
    <lineage>
        <taxon>Eukaryota</taxon>
        <taxon>Viridiplantae</taxon>
        <taxon>Streptophyta</taxon>
        <taxon>Embryophyta</taxon>
        <taxon>Tracheophyta</taxon>
        <taxon>Spermatophyta</taxon>
        <taxon>Magnoliopsida</taxon>
        <taxon>eudicotyledons</taxon>
        <taxon>Gunneridae</taxon>
        <taxon>Pentapetalae</taxon>
        <taxon>rosids</taxon>
        <taxon>fabids</taxon>
        <taxon>Fabales</taxon>
        <taxon>Fabaceae</taxon>
        <taxon>Papilionoideae</taxon>
        <taxon>50 kb inversion clade</taxon>
        <taxon>NPAAA clade</taxon>
        <taxon>indigoferoid/millettioid clade</taxon>
        <taxon>Phaseoleae</taxon>
        <taxon>Canavalia</taxon>
    </lineage>
</organism>
<keyword evidence="1" id="KW-1133">Transmembrane helix</keyword>
<proteinExistence type="predicted"/>
<dbReference type="Proteomes" id="UP001367508">
    <property type="component" value="Unassembled WGS sequence"/>
</dbReference>
<evidence type="ECO:0000256" key="1">
    <source>
        <dbReference type="SAM" id="Phobius"/>
    </source>
</evidence>
<dbReference type="EMBL" id="JAYMYQ010000001">
    <property type="protein sequence ID" value="KAK7362048.1"/>
    <property type="molecule type" value="Genomic_DNA"/>
</dbReference>
<keyword evidence="1" id="KW-0812">Transmembrane</keyword>
<reference evidence="2 3" key="1">
    <citation type="submission" date="2024-01" db="EMBL/GenBank/DDBJ databases">
        <title>The genomes of 5 underutilized Papilionoideae crops provide insights into root nodulation and disease resistanc.</title>
        <authorList>
            <person name="Jiang F."/>
        </authorList>
    </citation>
    <scope>NUCLEOTIDE SEQUENCE [LARGE SCALE GENOMIC DNA]</scope>
    <source>
        <strain evidence="2">LVBAO_FW01</strain>
        <tissue evidence="2">Leaves</tissue>
    </source>
</reference>
<comment type="caution">
    <text evidence="2">The sequence shown here is derived from an EMBL/GenBank/DDBJ whole genome shotgun (WGS) entry which is preliminary data.</text>
</comment>
<dbReference type="AlphaFoldDB" id="A0AAN9N2I4"/>
<gene>
    <name evidence="2" type="ORF">VNO77_04148</name>
</gene>
<name>A0AAN9N2I4_CANGL</name>
<accession>A0AAN9N2I4</accession>
<sequence length="143" mass="16409">MSKKQIVKCINTKRKYSTRLIFNHHEEIVVAATAMPKHRSLALLIMHVLSSDFVCCMVSDFLLMPCMVRHLENIAHESLKSIEESDKENSLEEKENETQDLRNMNLVFDIELVQYLYANAETGISSSAVDSLSEVFVTRFLNL</sequence>
<evidence type="ECO:0000313" key="3">
    <source>
        <dbReference type="Proteomes" id="UP001367508"/>
    </source>
</evidence>
<feature type="transmembrane region" description="Helical" evidence="1">
    <location>
        <begin position="41"/>
        <end position="64"/>
    </location>
</feature>
<keyword evidence="1" id="KW-0472">Membrane</keyword>
<keyword evidence="3" id="KW-1185">Reference proteome</keyword>